<protein>
    <submittedName>
        <fullName evidence="7">Site-specific integrase</fullName>
    </submittedName>
</protein>
<accession>A0A7K3LHP7</accession>
<organism evidence="7 8">
    <name type="scientific">Mycolicibacter kumamotonensis</name>
    <dbReference type="NCBI Taxonomy" id="354243"/>
    <lineage>
        <taxon>Bacteria</taxon>
        <taxon>Bacillati</taxon>
        <taxon>Actinomycetota</taxon>
        <taxon>Actinomycetes</taxon>
        <taxon>Mycobacteriales</taxon>
        <taxon>Mycobacteriaceae</taxon>
        <taxon>Mycolicibacter</taxon>
    </lineage>
</organism>
<gene>
    <name evidence="7" type="ORF">GWR20_22245</name>
</gene>
<reference evidence="7 8" key="1">
    <citation type="submission" date="2020-01" db="EMBL/GenBank/DDBJ databases">
        <authorList>
            <person name="Sanchez-Estrada R."/>
            <person name="Gonzalez-Y-Merchand J.A."/>
            <person name="Rivera-Gutierrez S."/>
        </authorList>
    </citation>
    <scope>NUCLEOTIDE SEQUENCE [LARGE SCALE GENOMIC DNA]</scope>
    <source>
        <strain evidence="7 8">CST 7247</strain>
    </source>
</reference>
<evidence type="ECO:0000313" key="7">
    <source>
        <dbReference type="EMBL" id="NDJ91829.1"/>
    </source>
</evidence>
<dbReference type="PANTHER" id="PTHR30349:SF64">
    <property type="entry name" value="PROPHAGE INTEGRASE INTD-RELATED"/>
    <property type="match status" value="1"/>
</dbReference>
<keyword evidence="3" id="KW-0238">DNA-binding</keyword>
<dbReference type="Gene3D" id="1.10.150.130">
    <property type="match status" value="1"/>
</dbReference>
<dbReference type="PANTHER" id="PTHR30349">
    <property type="entry name" value="PHAGE INTEGRASE-RELATED"/>
    <property type="match status" value="1"/>
</dbReference>
<dbReference type="GO" id="GO:0006310">
    <property type="term" value="P:DNA recombination"/>
    <property type="evidence" value="ECO:0007669"/>
    <property type="project" value="UniProtKB-KW"/>
</dbReference>
<dbReference type="SUPFAM" id="SSF56349">
    <property type="entry name" value="DNA breaking-rejoining enzymes"/>
    <property type="match status" value="1"/>
</dbReference>
<dbReference type="EMBL" id="JAACYR010000132">
    <property type="protein sequence ID" value="NDJ91829.1"/>
    <property type="molecule type" value="Genomic_DNA"/>
</dbReference>
<evidence type="ECO:0000256" key="5">
    <source>
        <dbReference type="SAM" id="MobiDB-lite"/>
    </source>
</evidence>
<dbReference type="AlphaFoldDB" id="A0A7K3LHP7"/>
<dbReference type="InterPro" id="IPR002104">
    <property type="entry name" value="Integrase_catalytic"/>
</dbReference>
<dbReference type="Pfam" id="PF14659">
    <property type="entry name" value="Phage_int_SAM_3"/>
    <property type="match status" value="1"/>
</dbReference>
<evidence type="ECO:0000256" key="3">
    <source>
        <dbReference type="ARBA" id="ARBA00023125"/>
    </source>
</evidence>
<dbReference type="InterPro" id="IPR011010">
    <property type="entry name" value="DNA_brk_join_enz"/>
</dbReference>
<dbReference type="InterPro" id="IPR010998">
    <property type="entry name" value="Integrase_recombinase_N"/>
</dbReference>
<keyword evidence="2" id="KW-0229">DNA integration</keyword>
<dbReference type="InterPro" id="IPR004107">
    <property type="entry name" value="Integrase_SAM-like_N"/>
</dbReference>
<dbReference type="InterPro" id="IPR050090">
    <property type="entry name" value="Tyrosine_recombinase_XerCD"/>
</dbReference>
<name>A0A7K3LHP7_9MYCO</name>
<evidence type="ECO:0000256" key="4">
    <source>
        <dbReference type="ARBA" id="ARBA00023172"/>
    </source>
</evidence>
<comment type="caution">
    <text evidence="7">The sequence shown here is derived from an EMBL/GenBank/DDBJ whole genome shotgun (WGS) entry which is preliminary data.</text>
</comment>
<dbReference type="CDD" id="cd01189">
    <property type="entry name" value="INT_ICEBs1_C_like"/>
    <property type="match status" value="1"/>
</dbReference>
<evidence type="ECO:0000256" key="1">
    <source>
        <dbReference type="ARBA" id="ARBA00008857"/>
    </source>
</evidence>
<keyword evidence="4" id="KW-0233">DNA recombination</keyword>
<dbReference type="GO" id="GO:0003677">
    <property type="term" value="F:DNA binding"/>
    <property type="evidence" value="ECO:0007669"/>
    <property type="project" value="UniProtKB-KW"/>
</dbReference>
<feature type="domain" description="Tyr recombinase" evidence="6">
    <location>
        <begin position="197"/>
        <end position="433"/>
    </location>
</feature>
<dbReference type="Gene3D" id="1.10.443.10">
    <property type="entry name" value="Intergrase catalytic core"/>
    <property type="match status" value="1"/>
</dbReference>
<sequence length="445" mass="48586">MAYIRSYDTKQKRKGKTVKRYEVCWREPATDPATGLPTGKTRARQESYPTRETAEARRDELNHAKHGIGGTAALADAKKAGQLPFAHYAAGFIARQRSKVAAGKLKERTCDRYEGTIKAHLLPAFGGKAVGAISVADCDQFRAALLVGRRPRTVRAVWQMLDRVLEYAYEHNAISAVPTDVIDRAAAHHGVGDDSGFEPHPLTAAQAAALAAKVGERYSVYGLLVLFMAYTGLRAAEVQGLEVRDITLTTRPDGSCRGSVRVQRTKSRVRREWITGTPKSKASKRTVPLPPWLAERMADYLADVHPFANMPEAPLWPTRTPGNASVKPRLIWSAPLDLGGLYAKIVRPALAAVGLPASRPAYAAEDGTAVPAAKGVRLHDLRHTAAVLWPTNGVHFMQVAKWLGHSSYVLTLTTYANYIPEVETENPLPEPVVPVTKPKVVNLFG</sequence>
<evidence type="ECO:0000259" key="6">
    <source>
        <dbReference type="PROSITE" id="PS51898"/>
    </source>
</evidence>
<dbReference type="PROSITE" id="PS51898">
    <property type="entry name" value="TYR_RECOMBINASE"/>
    <property type="match status" value="1"/>
</dbReference>
<dbReference type="GO" id="GO:0015074">
    <property type="term" value="P:DNA integration"/>
    <property type="evidence" value="ECO:0007669"/>
    <property type="project" value="UniProtKB-KW"/>
</dbReference>
<dbReference type="RefSeq" id="WP_162113259.1">
    <property type="nucleotide sequence ID" value="NZ_JAACYR010000132.1"/>
</dbReference>
<evidence type="ECO:0000313" key="8">
    <source>
        <dbReference type="Proteomes" id="UP000466523"/>
    </source>
</evidence>
<feature type="region of interest" description="Disordered" evidence="5">
    <location>
        <begin position="29"/>
        <end position="56"/>
    </location>
</feature>
<dbReference type="InterPro" id="IPR013762">
    <property type="entry name" value="Integrase-like_cat_sf"/>
</dbReference>
<comment type="similarity">
    <text evidence="1">Belongs to the 'phage' integrase family.</text>
</comment>
<proteinExistence type="inferred from homology"/>
<dbReference type="Proteomes" id="UP000466523">
    <property type="component" value="Unassembled WGS sequence"/>
</dbReference>
<evidence type="ECO:0000256" key="2">
    <source>
        <dbReference type="ARBA" id="ARBA00022908"/>
    </source>
</evidence>